<feature type="transmembrane region" description="Helical" evidence="1">
    <location>
        <begin position="28"/>
        <end position="48"/>
    </location>
</feature>
<keyword evidence="1" id="KW-1133">Transmembrane helix</keyword>
<dbReference type="Pfam" id="PF25949">
    <property type="entry name" value="DUF7987"/>
    <property type="match status" value="1"/>
</dbReference>
<sequence length="52" mass="5025">MLAASIVAAIAGAYLVSGVTGDNRLAVGVLLAIGVVVPTILTGGYGALPDRS</sequence>
<reference evidence="2 3" key="1">
    <citation type="submission" date="2020-11" db="EMBL/GenBank/DDBJ databases">
        <title>Carbohydrate-dependent, anaerobic sulfur respiration: A novel catabolism in halophilic archaea.</title>
        <authorList>
            <person name="Sorokin D.Y."/>
            <person name="Messina E."/>
            <person name="Smedile F."/>
            <person name="La Cono V."/>
            <person name="Hallsworth J.E."/>
            <person name="Yakimov M.M."/>
        </authorList>
    </citation>
    <scope>NUCLEOTIDE SEQUENCE [LARGE SCALE GENOMIC DNA]</scope>
    <source>
        <strain evidence="2 3">HSR-Est</strain>
    </source>
</reference>
<dbReference type="EMBL" id="CP064791">
    <property type="protein sequence ID" value="QSG16103.1"/>
    <property type="molecule type" value="Genomic_DNA"/>
</dbReference>
<proteinExistence type="predicted"/>
<protein>
    <submittedName>
        <fullName evidence="2">Uncharacterized protein</fullName>
    </submittedName>
</protein>
<evidence type="ECO:0000256" key="1">
    <source>
        <dbReference type="SAM" id="Phobius"/>
    </source>
</evidence>
<keyword evidence="3" id="KW-1185">Reference proteome</keyword>
<organism evidence="2 3">
    <name type="scientific">Halapricum desulfuricans</name>
    <dbReference type="NCBI Taxonomy" id="2841257"/>
    <lineage>
        <taxon>Archaea</taxon>
        <taxon>Methanobacteriati</taxon>
        <taxon>Methanobacteriota</taxon>
        <taxon>Stenosarchaea group</taxon>
        <taxon>Halobacteria</taxon>
        <taxon>Halobacteriales</taxon>
        <taxon>Haloarculaceae</taxon>
        <taxon>Halapricum</taxon>
    </lineage>
</organism>
<keyword evidence="1" id="KW-0472">Membrane</keyword>
<dbReference type="Proteomes" id="UP000663292">
    <property type="component" value="Chromosome"/>
</dbReference>
<gene>
    <name evidence="2" type="ORF">HSEST_2593</name>
</gene>
<evidence type="ECO:0000313" key="3">
    <source>
        <dbReference type="Proteomes" id="UP000663292"/>
    </source>
</evidence>
<accession>A0A897NZG8</accession>
<evidence type="ECO:0000313" key="2">
    <source>
        <dbReference type="EMBL" id="QSG16103.1"/>
    </source>
</evidence>
<dbReference type="InterPro" id="IPR058293">
    <property type="entry name" value="DUF7987"/>
</dbReference>
<keyword evidence="1" id="KW-0812">Transmembrane</keyword>
<name>A0A897NZG8_9EURY</name>
<dbReference type="AlphaFoldDB" id="A0A897NZG8"/>